<keyword evidence="9" id="KW-1185">Reference proteome</keyword>
<gene>
    <name evidence="8" type="ORF">Baya_17023</name>
</gene>
<evidence type="ECO:0000259" key="7">
    <source>
        <dbReference type="PROSITE" id="PS50203"/>
    </source>
</evidence>
<keyword evidence="4 6" id="KW-0788">Thiol protease</keyword>
<dbReference type="Proteomes" id="UP000319801">
    <property type="component" value="Unassembled WGS sequence"/>
</dbReference>
<dbReference type="GO" id="GO:0005737">
    <property type="term" value="C:cytoplasm"/>
    <property type="evidence" value="ECO:0007669"/>
    <property type="project" value="TreeGrafter"/>
</dbReference>
<evidence type="ECO:0000256" key="5">
    <source>
        <dbReference type="PIRSR" id="PIRSR622684-1"/>
    </source>
</evidence>
<dbReference type="PANTHER" id="PTHR10183:SF381">
    <property type="entry name" value="CALPAIN-6"/>
    <property type="match status" value="1"/>
</dbReference>
<dbReference type="PANTHER" id="PTHR10183">
    <property type="entry name" value="CALPAIN"/>
    <property type="match status" value="1"/>
</dbReference>
<dbReference type="Pfam" id="PF01067">
    <property type="entry name" value="Calpain_III"/>
    <property type="match status" value="1"/>
</dbReference>
<dbReference type="Gene3D" id="2.60.120.380">
    <property type="match status" value="1"/>
</dbReference>
<dbReference type="Gene3D" id="3.90.70.10">
    <property type="entry name" value="Cysteine proteinases"/>
    <property type="match status" value="1"/>
</dbReference>
<dbReference type="PROSITE" id="PS00139">
    <property type="entry name" value="THIOL_PROTEASE_CYS"/>
    <property type="match status" value="1"/>
</dbReference>
<dbReference type="InterPro" id="IPR022682">
    <property type="entry name" value="Calpain_domain_III"/>
</dbReference>
<evidence type="ECO:0000313" key="9">
    <source>
        <dbReference type="Proteomes" id="UP000319801"/>
    </source>
</evidence>
<dbReference type="PRINTS" id="PR00704">
    <property type="entry name" value="CALPAIN"/>
</dbReference>
<name>A0A556VX66_BAGYA</name>
<dbReference type="FunFam" id="3.90.70.10:FF:000001">
    <property type="entry name" value="Calpain-1 catalytic subunit"/>
    <property type="match status" value="1"/>
</dbReference>
<comment type="similarity">
    <text evidence="1">Belongs to the peptidase C2 family.</text>
</comment>
<dbReference type="GO" id="GO:0004198">
    <property type="term" value="F:calcium-dependent cysteine-type endopeptidase activity"/>
    <property type="evidence" value="ECO:0007669"/>
    <property type="project" value="InterPro"/>
</dbReference>
<dbReference type="InterPro" id="IPR001300">
    <property type="entry name" value="Peptidase_C2_calpain_cat"/>
</dbReference>
<dbReference type="SUPFAM" id="SSF49758">
    <property type="entry name" value="Calpain large subunit, middle domain (domain III)"/>
    <property type="match status" value="1"/>
</dbReference>
<feature type="active site" evidence="5 6">
    <location>
        <position position="83"/>
    </location>
</feature>
<proteinExistence type="inferred from homology"/>
<dbReference type="InterPro" id="IPR036213">
    <property type="entry name" value="Calpain_III_sf"/>
</dbReference>
<dbReference type="EMBL" id="VCAZ01000414">
    <property type="protein sequence ID" value="TUP17201.1"/>
    <property type="molecule type" value="Genomic_DNA"/>
</dbReference>
<feature type="active site" evidence="5 6">
    <location>
        <position position="259"/>
    </location>
</feature>
<dbReference type="OrthoDB" id="424753at2759"/>
<organism evidence="8 9">
    <name type="scientific">Bagarius yarrelli</name>
    <name type="common">Goonch</name>
    <name type="synonym">Bagrus yarrelli</name>
    <dbReference type="NCBI Taxonomy" id="175774"/>
    <lineage>
        <taxon>Eukaryota</taxon>
        <taxon>Metazoa</taxon>
        <taxon>Chordata</taxon>
        <taxon>Craniata</taxon>
        <taxon>Vertebrata</taxon>
        <taxon>Euteleostomi</taxon>
        <taxon>Actinopterygii</taxon>
        <taxon>Neopterygii</taxon>
        <taxon>Teleostei</taxon>
        <taxon>Ostariophysi</taxon>
        <taxon>Siluriformes</taxon>
        <taxon>Sisoridae</taxon>
        <taxon>Sisorinae</taxon>
        <taxon>Bagarius</taxon>
    </lineage>
</organism>
<dbReference type="FunFam" id="2.60.120.380:FF:000003">
    <property type="entry name" value="Calpain 5"/>
    <property type="match status" value="1"/>
</dbReference>
<accession>A0A556VX66</accession>
<protein>
    <submittedName>
        <fullName evidence="8">Calpain-5</fullName>
    </submittedName>
</protein>
<evidence type="ECO:0000256" key="6">
    <source>
        <dbReference type="PROSITE-ProRule" id="PRU00239"/>
    </source>
</evidence>
<evidence type="ECO:0000256" key="4">
    <source>
        <dbReference type="ARBA" id="ARBA00022807"/>
    </source>
</evidence>
<dbReference type="SMART" id="SM00230">
    <property type="entry name" value="CysPc"/>
    <property type="match status" value="1"/>
</dbReference>
<dbReference type="InterPro" id="IPR000169">
    <property type="entry name" value="Pept_cys_AS"/>
</dbReference>
<dbReference type="CDD" id="cd00214">
    <property type="entry name" value="Calpain_III"/>
    <property type="match status" value="1"/>
</dbReference>
<sequence>MSSSSSPTPYKNQLYAALKQECQQQNKLFEDPEFPCTTSSLFFSNPLSRRVEWRRPREISNNPHLFVEGISSHDLNQGEVGNCWFVAACSCLALKPELWQKVIPNWTEQEWDPEHPERYAGIFRFNFWIFGEWTEVVVDDRLPTINGKLIYCHSNSTNEFWSALLEKAYAKLSRWCVCRLSGSYESLSGGNTGEAVVDFSGAINEPLNLKNYQRDPKVKTKLFYFLLEVSDNGGIISCSIAASSRERELRLPNGLVKGHAYSVTAVKKVHLGNSTLSPLEDGTIPLIRMRNPWGKHEWNGAWSDSSEEWKTVGEAERDHLGITVIDDGEFWMSFDDWCQNFTDIDVCRLINTSEMNGKETWHETVHFGGWTTHLNPLKHRSGGCINHMLTFLQNPQYALDISQDEEKLLLSLQQRNMKIHRGENLFIGFSIFKVELNRKYRMHDIITQQHIGTSKYINARSVVMRKVLSKGRYVIIPTTFSPGTQGEFMLRVYTDQEADCSVCVVQVWNQATVKEQFLGQVVLPATLNDSTEPQTLKLRRGTSLTSEELPGFITIQVVTSSELTAM</sequence>
<evidence type="ECO:0000256" key="2">
    <source>
        <dbReference type="ARBA" id="ARBA00022670"/>
    </source>
</evidence>
<keyword evidence="2 6" id="KW-0645">Protease</keyword>
<evidence type="ECO:0000313" key="8">
    <source>
        <dbReference type="EMBL" id="TUP17201.1"/>
    </source>
</evidence>
<comment type="caution">
    <text evidence="8">The sequence shown here is derived from an EMBL/GenBank/DDBJ whole genome shotgun (WGS) entry which is preliminary data.</text>
</comment>
<dbReference type="InterPro" id="IPR033883">
    <property type="entry name" value="C2_III"/>
</dbReference>
<feature type="domain" description="Calpain catalytic" evidence="7">
    <location>
        <begin position="28"/>
        <end position="350"/>
    </location>
</feature>
<dbReference type="PROSITE" id="PS50203">
    <property type="entry name" value="CALPAIN_CAT"/>
    <property type="match status" value="1"/>
</dbReference>
<evidence type="ECO:0000256" key="1">
    <source>
        <dbReference type="ARBA" id="ARBA00007623"/>
    </source>
</evidence>
<feature type="active site" evidence="5 6">
    <location>
        <position position="291"/>
    </location>
</feature>
<keyword evidence="3 6" id="KW-0378">Hydrolase</keyword>
<dbReference type="SUPFAM" id="SSF54001">
    <property type="entry name" value="Cysteine proteinases"/>
    <property type="match status" value="1"/>
</dbReference>
<dbReference type="InterPro" id="IPR038765">
    <property type="entry name" value="Papain-like_cys_pep_sf"/>
</dbReference>
<dbReference type="SMART" id="SM00720">
    <property type="entry name" value="calpain_III"/>
    <property type="match status" value="1"/>
</dbReference>
<dbReference type="AlphaFoldDB" id="A0A556VX66"/>
<evidence type="ECO:0000256" key="3">
    <source>
        <dbReference type="ARBA" id="ARBA00022801"/>
    </source>
</evidence>
<dbReference type="InterPro" id="IPR022684">
    <property type="entry name" value="Calpain_cysteine_protease"/>
</dbReference>
<reference evidence="8 9" key="1">
    <citation type="journal article" date="2019" name="Genome Biol. Evol.">
        <title>Whole-Genome Sequencing of the Giant Devil Catfish, Bagarius yarrelli.</title>
        <authorList>
            <person name="Jiang W."/>
            <person name="Lv Y."/>
            <person name="Cheng L."/>
            <person name="Yang K."/>
            <person name="Chao B."/>
            <person name="Wang X."/>
            <person name="Li Y."/>
            <person name="Pan X."/>
            <person name="You X."/>
            <person name="Zhang Y."/>
            <person name="Yang J."/>
            <person name="Li J."/>
            <person name="Zhang X."/>
            <person name="Liu S."/>
            <person name="Sun C."/>
            <person name="Yang J."/>
            <person name="Shi Q."/>
        </authorList>
    </citation>
    <scope>NUCLEOTIDE SEQUENCE [LARGE SCALE GENOMIC DNA]</scope>
    <source>
        <strain evidence="8">JWS20170419001</strain>
        <tissue evidence="8">Muscle</tissue>
    </source>
</reference>
<dbReference type="InterPro" id="IPR022683">
    <property type="entry name" value="Calpain_III"/>
</dbReference>
<dbReference type="Pfam" id="PF00648">
    <property type="entry name" value="Peptidase_C2"/>
    <property type="match status" value="1"/>
</dbReference>
<dbReference type="CDD" id="cd00044">
    <property type="entry name" value="CysPc"/>
    <property type="match status" value="1"/>
</dbReference>
<dbReference type="GO" id="GO:0006508">
    <property type="term" value="P:proteolysis"/>
    <property type="evidence" value="ECO:0007669"/>
    <property type="project" value="UniProtKB-KW"/>
</dbReference>